<feature type="non-terminal residue" evidence="1">
    <location>
        <position position="94"/>
    </location>
</feature>
<name>U2E424_9EURY</name>
<protein>
    <submittedName>
        <fullName evidence="1">Mismatch repair protein</fullName>
    </submittedName>
</protein>
<dbReference type="Proteomes" id="UP000003861">
    <property type="component" value="Unassembled WGS sequence"/>
</dbReference>
<reference evidence="1 2" key="2">
    <citation type="journal article" date="2013" name="PLoS ONE">
        <title>INDIGO - INtegrated Data Warehouse of MIcrobial GenOmes with Examples from the Red Sea Extremophiles.</title>
        <authorList>
            <person name="Alam I."/>
            <person name="Antunes A."/>
            <person name="Kamau A.A."/>
            <person name="Ba Alawi W."/>
            <person name="Kalkatawi M."/>
            <person name="Stingl U."/>
            <person name="Bajic V.B."/>
        </authorList>
    </citation>
    <scope>NUCLEOTIDE SEQUENCE [LARGE SCALE GENOMIC DNA]</scope>
    <source>
        <strain evidence="1 2">SARL4B</strain>
    </source>
</reference>
<organism evidence="1 2">
    <name type="scientific">Halorhabdus tiamatea SARL4B</name>
    <dbReference type="NCBI Taxonomy" id="1033806"/>
    <lineage>
        <taxon>Archaea</taxon>
        <taxon>Methanobacteriati</taxon>
        <taxon>Methanobacteriota</taxon>
        <taxon>Stenosarchaea group</taxon>
        <taxon>Halobacteria</taxon>
        <taxon>Halobacteriales</taxon>
        <taxon>Haloarculaceae</taxon>
        <taxon>Halorhabdus</taxon>
    </lineage>
</organism>
<evidence type="ECO:0000313" key="2">
    <source>
        <dbReference type="Proteomes" id="UP000003861"/>
    </source>
</evidence>
<dbReference type="AlphaFoldDB" id="U2E424"/>
<reference evidence="1 2" key="1">
    <citation type="journal article" date="2011" name="J. Bacteriol.">
        <title>Genome sequence of Halorhabdus tiamatea, the first archaeon isolated from a deep-sea anoxic brine lake.</title>
        <authorList>
            <person name="Antunes A."/>
            <person name="Alam I."/>
            <person name="Bajic V.B."/>
            <person name="Stingl U."/>
        </authorList>
    </citation>
    <scope>NUCLEOTIDE SEQUENCE [LARGE SCALE GENOMIC DNA]</scope>
    <source>
        <strain evidence="1 2">SARL4B</strain>
    </source>
</reference>
<proteinExistence type="predicted"/>
<gene>
    <name evidence="1" type="primary">mutS3</name>
    <name evidence="1" type="ORF">HLRTI_000826</name>
</gene>
<comment type="caution">
    <text evidence="1">The sequence shown here is derived from an EMBL/GenBank/DDBJ whole genome shotgun (WGS) entry which is preliminary data.</text>
</comment>
<dbReference type="EMBL" id="AFNT02000007">
    <property type="protein sequence ID" value="ERJ06973.1"/>
    <property type="molecule type" value="Genomic_DNA"/>
</dbReference>
<sequence>MDLEDYWGVGPKTRDLLAESIGVEAAIEAVESGDLRTLTEAGLSRGRATRILRRAQGGAMDVLSTRDARSVYKSVLDLASDYAVTRHAADSIRL</sequence>
<evidence type="ECO:0000313" key="1">
    <source>
        <dbReference type="EMBL" id="ERJ06973.1"/>
    </source>
</evidence>
<accession>U2E424</accession>